<dbReference type="InterPro" id="IPR029035">
    <property type="entry name" value="DHS-like_NAD/FAD-binding_dom"/>
</dbReference>
<comment type="pathway">
    <text evidence="3">Protein modification; eIF5A hypusination.</text>
</comment>
<dbReference type="NCBIfam" id="TIGR00321">
    <property type="entry name" value="dhys"/>
    <property type="match status" value="1"/>
</dbReference>
<dbReference type="Proteomes" id="UP001497482">
    <property type="component" value="Chromosome 18"/>
</dbReference>
<evidence type="ECO:0000256" key="2">
    <source>
        <dbReference type="ARBA" id="ARBA00001911"/>
    </source>
</evidence>
<evidence type="ECO:0000256" key="1">
    <source>
        <dbReference type="ARBA" id="ARBA00000952"/>
    </source>
</evidence>
<evidence type="ECO:0000313" key="9">
    <source>
        <dbReference type="EMBL" id="CAL1588469.1"/>
    </source>
</evidence>
<evidence type="ECO:0000256" key="3">
    <source>
        <dbReference type="ARBA" id="ARBA00005041"/>
    </source>
</evidence>
<accession>A0AAV2KKC4</accession>
<dbReference type="EMBL" id="OZ035840">
    <property type="protein sequence ID" value="CAL1588469.1"/>
    <property type="molecule type" value="Genomic_DNA"/>
</dbReference>
<evidence type="ECO:0000256" key="8">
    <source>
        <dbReference type="ARBA" id="ARBA00023256"/>
    </source>
</evidence>
<organism evidence="9 10">
    <name type="scientific">Knipowitschia caucasica</name>
    <name type="common">Caucasian dwarf goby</name>
    <name type="synonym">Pomatoschistus caucasicus</name>
    <dbReference type="NCBI Taxonomy" id="637954"/>
    <lineage>
        <taxon>Eukaryota</taxon>
        <taxon>Metazoa</taxon>
        <taxon>Chordata</taxon>
        <taxon>Craniata</taxon>
        <taxon>Vertebrata</taxon>
        <taxon>Euteleostomi</taxon>
        <taxon>Actinopterygii</taxon>
        <taxon>Neopterygii</taxon>
        <taxon>Teleostei</taxon>
        <taxon>Neoteleostei</taxon>
        <taxon>Acanthomorphata</taxon>
        <taxon>Gobiaria</taxon>
        <taxon>Gobiiformes</taxon>
        <taxon>Gobioidei</taxon>
        <taxon>Gobiidae</taxon>
        <taxon>Gobiinae</taxon>
        <taxon>Knipowitschia</taxon>
    </lineage>
</organism>
<dbReference type="SUPFAM" id="SSF52467">
    <property type="entry name" value="DHS-like NAD/FAD-binding domain"/>
    <property type="match status" value="1"/>
</dbReference>
<dbReference type="FunFam" id="3.40.910.10:FF:000001">
    <property type="entry name" value="Probable deoxyhypusine synthase"/>
    <property type="match status" value="1"/>
</dbReference>
<proteinExistence type="inferred from homology"/>
<keyword evidence="8" id="KW-0386">Hypusine biosynthesis</keyword>
<reference evidence="9 10" key="1">
    <citation type="submission" date="2024-04" db="EMBL/GenBank/DDBJ databases">
        <authorList>
            <person name="Waldvogel A.-M."/>
            <person name="Schoenle A."/>
        </authorList>
    </citation>
    <scope>NUCLEOTIDE SEQUENCE [LARGE SCALE GENOMIC DNA]</scope>
</reference>
<evidence type="ECO:0000256" key="6">
    <source>
        <dbReference type="ARBA" id="ARBA00022679"/>
    </source>
</evidence>
<dbReference type="Gene3D" id="3.40.910.10">
    <property type="entry name" value="Deoxyhypusine synthase"/>
    <property type="match status" value="1"/>
</dbReference>
<evidence type="ECO:0000256" key="4">
    <source>
        <dbReference type="ARBA" id="ARBA00009892"/>
    </source>
</evidence>
<comment type="catalytic activity">
    <reaction evidence="1">
        <text>[eIF5A protein]-L-lysine + spermidine = [eIF5A protein]-deoxyhypusine + propane-1,3-diamine</text>
        <dbReference type="Rhea" id="RHEA:33299"/>
        <dbReference type="Rhea" id="RHEA-COMP:10143"/>
        <dbReference type="Rhea" id="RHEA-COMP:10144"/>
        <dbReference type="ChEBI" id="CHEBI:29969"/>
        <dbReference type="ChEBI" id="CHEBI:57484"/>
        <dbReference type="ChEBI" id="CHEBI:57834"/>
        <dbReference type="ChEBI" id="CHEBI:82657"/>
        <dbReference type="EC" id="2.5.1.46"/>
    </reaction>
</comment>
<dbReference type="InterPro" id="IPR002773">
    <property type="entry name" value="Deoxyhypusine_synthase"/>
</dbReference>
<dbReference type="PANTHER" id="PTHR11703">
    <property type="entry name" value="DEOXYHYPUSINE SYNTHASE"/>
    <property type="match status" value="1"/>
</dbReference>
<keyword evidence="6" id="KW-0808">Transferase</keyword>
<evidence type="ECO:0000256" key="5">
    <source>
        <dbReference type="ARBA" id="ARBA00012683"/>
    </source>
</evidence>
<comment type="similarity">
    <text evidence="4">Belongs to the deoxyhypusine synthase family.</text>
</comment>
<dbReference type="AlphaFoldDB" id="A0AAV2KKC4"/>
<dbReference type="EC" id="2.5.1.46" evidence="5"/>
<dbReference type="PANTHER" id="PTHR11703:SF0">
    <property type="entry name" value="DEOXYHYPUSINE SYNTHASE"/>
    <property type="match status" value="1"/>
</dbReference>
<name>A0AAV2KKC4_KNICA</name>
<dbReference type="Pfam" id="PF01916">
    <property type="entry name" value="DS"/>
    <property type="match status" value="1"/>
</dbReference>
<dbReference type="GO" id="GO:0034038">
    <property type="term" value="F:deoxyhypusine synthase activity"/>
    <property type="evidence" value="ECO:0007669"/>
    <property type="project" value="UniProtKB-EC"/>
</dbReference>
<comment type="cofactor">
    <cofactor evidence="2">
        <name>NAD(+)</name>
        <dbReference type="ChEBI" id="CHEBI:57540"/>
    </cofactor>
</comment>
<dbReference type="GO" id="GO:0005737">
    <property type="term" value="C:cytoplasm"/>
    <property type="evidence" value="ECO:0007669"/>
    <property type="project" value="TreeGrafter"/>
</dbReference>
<dbReference type="InterPro" id="IPR036982">
    <property type="entry name" value="Deoxyhypusine_synthase_sf"/>
</dbReference>
<keyword evidence="10" id="KW-1185">Reference proteome</keyword>
<sequence length="412" mass="45709">MGGLSGYVAHTYVCLWLYALGSLTIKRSLVRVDLRGPGRTFRGSKLHTSPVSKDKMAHHNHPLVGELYRKCDPVPKDTPQIRGYDFNLGVDHKALLQSSYTTGFQATHFGLAVAEINNMIEKRQEPVKRKNGTVKEDPTTCPCLRSCTIFLSYTSNMISSGIRETIRYLVQHQMVDVLVTTAGGIEEDLIKCLGPVYLGDFTMSGKDLYEKGLNRTGNTLMPNENYELFDQWLTPILEKMLTEQKTQGINWTPSKMINRFGKEINNPDSIYYWAYKNNIPVFSPALTDGGLGDAFYLFSKKKPGLVLDIIEDMTRLLDMAIACNNSGLIALGGGVAKHHVLNANSWRDGLDYAVYVNTAQEFDGCDSGAQPEEAVSWGKIRTSAKPVKICGDATLIFPLLVAETFANQTTST</sequence>
<protein>
    <recommendedName>
        <fullName evidence="5">deoxyhypusine synthase</fullName>
        <ecNumber evidence="5">2.5.1.46</ecNumber>
    </recommendedName>
</protein>
<evidence type="ECO:0000256" key="7">
    <source>
        <dbReference type="ARBA" id="ARBA00023027"/>
    </source>
</evidence>
<gene>
    <name evidence="9" type="ORF">KC01_LOCUS18261</name>
</gene>
<keyword evidence="7" id="KW-0520">NAD</keyword>
<evidence type="ECO:0000313" key="10">
    <source>
        <dbReference type="Proteomes" id="UP001497482"/>
    </source>
</evidence>